<gene>
    <name evidence="1" type="ORF">BDY17DRAFT_158648</name>
</gene>
<dbReference type="Proteomes" id="UP000799767">
    <property type="component" value="Unassembled WGS sequence"/>
</dbReference>
<keyword evidence="2" id="KW-1185">Reference proteome</keyword>
<protein>
    <submittedName>
        <fullName evidence="1">Uncharacterized protein</fullName>
    </submittedName>
</protein>
<evidence type="ECO:0000313" key="1">
    <source>
        <dbReference type="EMBL" id="KAF2482352.1"/>
    </source>
</evidence>
<accession>A0A6A6PQR7</accession>
<sequence>MATIAWSVVHPALQYLTSTICRANEATLISNQWIITAPPVAANRAPAIVPYQRALTTLVYAVCEPLCTKLFLRFPDPWVNVMALSMVHLWIGSQVMEPYVDVLISQWTPELKATIKEAHAQGRVSNSSTLPGWQLELQFLSLVPVITAAIDNAALICFFQSLYAPSISQRWWGQPYFWAFGVLCYLGSRFGDFLVSQGLQRPALVLWQNKRELGISLLYLLALIAARAGVRALLGQDQLIAVRPLPDEETEKLFGQETFDRFSAWWEDLAIIRWHRALPAWVKVGIIPFLGPVLMLGGDWLMRREVEKERLEQLRVGK</sequence>
<dbReference type="GeneID" id="54470692"/>
<reference evidence="1" key="1">
    <citation type="journal article" date="2020" name="Stud. Mycol.">
        <title>101 Dothideomycetes genomes: a test case for predicting lifestyles and emergence of pathogens.</title>
        <authorList>
            <person name="Haridas S."/>
            <person name="Albert R."/>
            <person name="Binder M."/>
            <person name="Bloem J."/>
            <person name="Labutti K."/>
            <person name="Salamov A."/>
            <person name="Andreopoulos B."/>
            <person name="Baker S."/>
            <person name="Barry K."/>
            <person name="Bills G."/>
            <person name="Bluhm B."/>
            <person name="Cannon C."/>
            <person name="Castanera R."/>
            <person name="Culley D."/>
            <person name="Daum C."/>
            <person name="Ezra D."/>
            <person name="Gonzalez J."/>
            <person name="Henrissat B."/>
            <person name="Kuo A."/>
            <person name="Liang C."/>
            <person name="Lipzen A."/>
            <person name="Lutzoni F."/>
            <person name="Magnuson J."/>
            <person name="Mondo S."/>
            <person name="Nolan M."/>
            <person name="Ohm R."/>
            <person name="Pangilinan J."/>
            <person name="Park H.-J."/>
            <person name="Ramirez L."/>
            <person name="Alfaro M."/>
            <person name="Sun H."/>
            <person name="Tritt A."/>
            <person name="Yoshinaga Y."/>
            <person name="Zwiers L.-H."/>
            <person name="Turgeon B."/>
            <person name="Goodwin S."/>
            <person name="Spatafora J."/>
            <person name="Crous P."/>
            <person name="Grigoriev I."/>
        </authorList>
    </citation>
    <scope>NUCLEOTIDE SEQUENCE</scope>
    <source>
        <strain evidence="1">CBS 113389</strain>
    </source>
</reference>
<dbReference type="AlphaFoldDB" id="A0A6A6PQR7"/>
<name>A0A6A6PQR7_9PEZI</name>
<proteinExistence type="predicted"/>
<dbReference type="EMBL" id="MU001636">
    <property type="protein sequence ID" value="KAF2482352.1"/>
    <property type="molecule type" value="Genomic_DNA"/>
</dbReference>
<dbReference type="OrthoDB" id="3562961at2759"/>
<dbReference type="RefSeq" id="XP_033588922.1">
    <property type="nucleotide sequence ID" value="XM_033729690.1"/>
</dbReference>
<organism evidence="1 2">
    <name type="scientific">Neohortaea acidophila</name>
    <dbReference type="NCBI Taxonomy" id="245834"/>
    <lineage>
        <taxon>Eukaryota</taxon>
        <taxon>Fungi</taxon>
        <taxon>Dikarya</taxon>
        <taxon>Ascomycota</taxon>
        <taxon>Pezizomycotina</taxon>
        <taxon>Dothideomycetes</taxon>
        <taxon>Dothideomycetidae</taxon>
        <taxon>Mycosphaerellales</taxon>
        <taxon>Teratosphaeriaceae</taxon>
        <taxon>Neohortaea</taxon>
    </lineage>
</organism>
<evidence type="ECO:0000313" key="2">
    <source>
        <dbReference type="Proteomes" id="UP000799767"/>
    </source>
</evidence>